<keyword evidence="2" id="KW-0479">Metal-binding</keyword>
<comment type="caution">
    <text evidence="2">The sequence shown here is derived from an EMBL/GenBank/DDBJ whole genome shotgun (WGS) entry which is preliminary data.</text>
</comment>
<evidence type="ECO:0000259" key="1">
    <source>
        <dbReference type="Pfam" id="PF10276"/>
    </source>
</evidence>
<accession>A0A1J5RDL3</accession>
<dbReference type="EMBL" id="MLJW01000191">
    <property type="protein sequence ID" value="OIQ94182.1"/>
    <property type="molecule type" value="Genomic_DNA"/>
</dbReference>
<keyword evidence="2" id="KW-0862">Zinc</keyword>
<dbReference type="GO" id="GO:0008270">
    <property type="term" value="F:zinc ion binding"/>
    <property type="evidence" value="ECO:0007669"/>
    <property type="project" value="UniProtKB-KW"/>
</dbReference>
<dbReference type="AlphaFoldDB" id="A0A1J5RDL3"/>
<proteinExistence type="predicted"/>
<sequence>MTLVGTPVVYLSASDLPAFCPNPSMPLWASHPRIFLDVVNESEAMCPYCGTRYRLKRDTHVRAHEFDTRELHQDRHQLYAAQATIDPQTPDGLAHSRESPGVAVDALGNTTLEQMTRWLKRQR</sequence>
<reference evidence="2" key="1">
    <citation type="submission" date="2016-10" db="EMBL/GenBank/DDBJ databases">
        <title>Sequence of Gallionella enrichment culture.</title>
        <authorList>
            <person name="Poehlein A."/>
            <person name="Muehling M."/>
            <person name="Daniel R."/>
        </authorList>
    </citation>
    <scope>NUCLEOTIDE SEQUENCE</scope>
</reference>
<evidence type="ECO:0000313" key="2">
    <source>
        <dbReference type="EMBL" id="OIQ94182.1"/>
    </source>
</evidence>
<organism evidence="2">
    <name type="scientific">mine drainage metagenome</name>
    <dbReference type="NCBI Taxonomy" id="410659"/>
    <lineage>
        <taxon>unclassified sequences</taxon>
        <taxon>metagenomes</taxon>
        <taxon>ecological metagenomes</taxon>
    </lineage>
</organism>
<dbReference type="Pfam" id="PF10276">
    <property type="entry name" value="zf-CHCC"/>
    <property type="match status" value="1"/>
</dbReference>
<feature type="domain" description="Zinc finger CHCC-type" evidence="1">
    <location>
        <begin position="30"/>
        <end position="53"/>
    </location>
</feature>
<keyword evidence="2" id="KW-0863">Zinc-finger</keyword>
<name>A0A1J5RDL3_9ZZZZ</name>
<gene>
    <name evidence="2" type="ORF">GALL_238110</name>
</gene>
<dbReference type="InterPro" id="IPR019401">
    <property type="entry name" value="Znf_CHCC"/>
</dbReference>
<dbReference type="Gene3D" id="2.60.260.40">
    <property type="entry name" value="q5lls5 like domains"/>
    <property type="match status" value="1"/>
</dbReference>
<protein>
    <submittedName>
        <fullName evidence="2">Zinc-finger domain protein</fullName>
    </submittedName>
</protein>